<evidence type="ECO:0000256" key="2">
    <source>
        <dbReference type="ARBA" id="ARBA00022771"/>
    </source>
</evidence>
<evidence type="ECO:0000256" key="1">
    <source>
        <dbReference type="ARBA" id="ARBA00022723"/>
    </source>
</evidence>
<accession>A0A5E4PZM8</accession>
<dbReference type="EMBL" id="FZQP02000837">
    <property type="protein sequence ID" value="VVC90652.1"/>
    <property type="molecule type" value="Genomic_DNA"/>
</dbReference>
<evidence type="ECO:0000259" key="4">
    <source>
        <dbReference type="Pfam" id="PF04500"/>
    </source>
</evidence>
<dbReference type="Pfam" id="PF04500">
    <property type="entry name" value="FLYWCH"/>
    <property type="match status" value="1"/>
</dbReference>
<organism evidence="5 6">
    <name type="scientific">Leptidea sinapis</name>
    <dbReference type="NCBI Taxonomy" id="189913"/>
    <lineage>
        <taxon>Eukaryota</taxon>
        <taxon>Metazoa</taxon>
        <taxon>Ecdysozoa</taxon>
        <taxon>Arthropoda</taxon>
        <taxon>Hexapoda</taxon>
        <taxon>Insecta</taxon>
        <taxon>Pterygota</taxon>
        <taxon>Neoptera</taxon>
        <taxon>Endopterygota</taxon>
        <taxon>Lepidoptera</taxon>
        <taxon>Glossata</taxon>
        <taxon>Ditrysia</taxon>
        <taxon>Papilionoidea</taxon>
        <taxon>Pieridae</taxon>
        <taxon>Dismorphiinae</taxon>
        <taxon>Leptidea</taxon>
    </lineage>
</organism>
<gene>
    <name evidence="5" type="ORF">LSINAPIS_LOCUS3518</name>
</gene>
<keyword evidence="3" id="KW-0862">Zinc</keyword>
<protein>
    <recommendedName>
        <fullName evidence="4">FLYWCH-type domain-containing protein</fullName>
    </recommendedName>
</protein>
<evidence type="ECO:0000256" key="3">
    <source>
        <dbReference type="ARBA" id="ARBA00022833"/>
    </source>
</evidence>
<dbReference type="GO" id="GO:0008270">
    <property type="term" value="F:zinc ion binding"/>
    <property type="evidence" value="ECO:0007669"/>
    <property type="project" value="UniProtKB-KW"/>
</dbReference>
<sequence>MADMRNEAEVNDLENKNGRQDNDAVFLLNDKGNYNLEYGGWQFNKNYKNGSIKFETTKFGNPVISWGDYKFIKKLGRGVKTWWECGSRKKTNCRCFAVTVENRLVKLNGWHNH</sequence>
<evidence type="ECO:0000313" key="6">
    <source>
        <dbReference type="Proteomes" id="UP000324832"/>
    </source>
</evidence>
<dbReference type="InterPro" id="IPR007588">
    <property type="entry name" value="Znf_FLYWCH"/>
</dbReference>
<dbReference type="Proteomes" id="UP000324832">
    <property type="component" value="Unassembled WGS sequence"/>
</dbReference>
<keyword evidence="1" id="KW-0479">Metal-binding</keyword>
<keyword evidence="2" id="KW-0863">Zinc-finger</keyword>
<name>A0A5E4PZM8_9NEOP</name>
<reference evidence="5 6" key="1">
    <citation type="submission" date="2017-07" db="EMBL/GenBank/DDBJ databases">
        <authorList>
            <person name="Talla V."/>
            <person name="Backstrom N."/>
        </authorList>
    </citation>
    <scope>NUCLEOTIDE SEQUENCE [LARGE SCALE GENOMIC DNA]</scope>
</reference>
<feature type="domain" description="FLYWCH-type" evidence="4">
    <location>
        <begin position="54"/>
        <end position="113"/>
    </location>
</feature>
<dbReference type="AlphaFoldDB" id="A0A5E4PZM8"/>
<proteinExistence type="predicted"/>
<evidence type="ECO:0000313" key="5">
    <source>
        <dbReference type="EMBL" id="VVC90652.1"/>
    </source>
</evidence>
<dbReference type="Gene3D" id="2.20.25.240">
    <property type="match status" value="1"/>
</dbReference>
<keyword evidence="6" id="KW-1185">Reference proteome</keyword>